<evidence type="ECO:0008006" key="4">
    <source>
        <dbReference type="Google" id="ProtNLM"/>
    </source>
</evidence>
<feature type="chain" id="PRO_5046297924" description="Tachylectin" evidence="1">
    <location>
        <begin position="26"/>
        <end position="301"/>
    </location>
</feature>
<feature type="signal peptide" evidence="1">
    <location>
        <begin position="1"/>
        <end position="25"/>
    </location>
</feature>
<proteinExistence type="predicted"/>
<dbReference type="RefSeq" id="WP_343974337.1">
    <property type="nucleotide sequence ID" value="NZ_BAABAA010000019.1"/>
</dbReference>
<evidence type="ECO:0000256" key="1">
    <source>
        <dbReference type="SAM" id="SignalP"/>
    </source>
</evidence>
<accession>A0ABP6Z1W6</accession>
<evidence type="ECO:0000313" key="3">
    <source>
        <dbReference type="Proteomes" id="UP001501222"/>
    </source>
</evidence>
<evidence type="ECO:0000313" key="2">
    <source>
        <dbReference type="EMBL" id="GAA3595609.1"/>
    </source>
</evidence>
<dbReference type="EMBL" id="BAABAA010000019">
    <property type="protein sequence ID" value="GAA3595609.1"/>
    <property type="molecule type" value="Genomic_DNA"/>
</dbReference>
<protein>
    <recommendedName>
        <fullName evidence="4">Tachylectin</fullName>
    </recommendedName>
</protein>
<organism evidence="2 3">
    <name type="scientific">Kribbella ginsengisoli</name>
    <dbReference type="NCBI Taxonomy" id="363865"/>
    <lineage>
        <taxon>Bacteria</taxon>
        <taxon>Bacillati</taxon>
        <taxon>Actinomycetota</taxon>
        <taxon>Actinomycetes</taxon>
        <taxon>Propionibacteriales</taxon>
        <taxon>Kribbellaceae</taxon>
        <taxon>Kribbella</taxon>
    </lineage>
</organism>
<name>A0ABP6Z1W6_9ACTN</name>
<dbReference type="Proteomes" id="UP001501222">
    <property type="component" value="Unassembled WGS sequence"/>
</dbReference>
<reference evidence="3" key="1">
    <citation type="journal article" date="2019" name="Int. J. Syst. Evol. Microbiol.">
        <title>The Global Catalogue of Microorganisms (GCM) 10K type strain sequencing project: providing services to taxonomists for standard genome sequencing and annotation.</title>
        <authorList>
            <consortium name="The Broad Institute Genomics Platform"/>
            <consortium name="The Broad Institute Genome Sequencing Center for Infectious Disease"/>
            <person name="Wu L."/>
            <person name="Ma J."/>
        </authorList>
    </citation>
    <scope>NUCLEOTIDE SEQUENCE [LARGE SCALE GENOMIC DNA]</scope>
    <source>
        <strain evidence="3">JCM 16928</strain>
    </source>
</reference>
<sequence length="301" mass="31879">MKSRLLTVVLGVGLVSWLLPGPASASQGQVTEACGVVAGSVTSGGDHRQQYFSATVPPTRILDHVLQYQAFPAGQTRLSGSMVADPNAAGPDVSGHLVIGSVMYSTAYAANWWEPETGPVRLTRVGGGWGDFTAFDEALYVPTTGRGRTSAYGLRSDGVLFRWTIAPSGVWQGKTSYPGFAAVKAFAIISETATYDTLLATTRGGALYTIHIPTSTPMHPVVKLVRRTTWQVFESLMVAACGQYGVLLLGVDKNTHSGYLYAVGHATGLSTVIQPRGKLPVSFDDPTYHGWAAPGSPLFGE</sequence>
<comment type="caution">
    <text evidence="2">The sequence shown here is derived from an EMBL/GenBank/DDBJ whole genome shotgun (WGS) entry which is preliminary data.</text>
</comment>
<keyword evidence="1" id="KW-0732">Signal</keyword>
<gene>
    <name evidence="2" type="ORF">GCM10022235_78590</name>
</gene>
<keyword evidence="3" id="KW-1185">Reference proteome</keyword>